<sequence length="243" mass="28328">MGDTSRCIQEPLVLKISLQLELPHRVPILKGDLGFLLRLRGGDSSDEDSDDSEQDKRRRRRKKKDKSPEQKLEKYKKLVKKLEDAKQRLEARHSRVLLAIKDHRIKEAKMREELDEAIEAEKNTSRGLNETLKQAEQRIEDYLVETPKRLNNSVKYLQEYLSELQSTMSKLMKRKFELLELRAQQDAQKDNVALRAKIILLERKIATQQQQIATAGVTELGGWELNVQDTQDQMKPMEELGNR</sequence>
<reference evidence="3" key="1">
    <citation type="submission" date="2021-01" db="EMBL/GenBank/DDBJ databases">
        <authorList>
            <person name="Corre E."/>
            <person name="Pelletier E."/>
            <person name="Niang G."/>
            <person name="Scheremetjew M."/>
            <person name="Finn R."/>
            <person name="Kale V."/>
            <person name="Holt S."/>
            <person name="Cochrane G."/>
            <person name="Meng A."/>
            <person name="Brown T."/>
            <person name="Cohen L."/>
        </authorList>
    </citation>
    <scope>NUCLEOTIDE SEQUENCE</scope>
    <source>
        <strain evidence="3">CCCM811</strain>
    </source>
</reference>
<evidence type="ECO:0000256" key="1">
    <source>
        <dbReference type="SAM" id="Coils"/>
    </source>
</evidence>
<organism evidence="3">
    <name type="scientific">Lotharella globosa</name>
    <dbReference type="NCBI Taxonomy" id="91324"/>
    <lineage>
        <taxon>Eukaryota</taxon>
        <taxon>Sar</taxon>
        <taxon>Rhizaria</taxon>
        <taxon>Cercozoa</taxon>
        <taxon>Chlorarachniophyceae</taxon>
        <taxon>Lotharella</taxon>
    </lineage>
</organism>
<feature type="region of interest" description="Disordered" evidence="2">
    <location>
        <begin position="40"/>
        <end position="71"/>
    </location>
</feature>
<keyword evidence="1" id="KW-0175">Coiled coil</keyword>
<dbReference type="EMBL" id="HBIV01044309">
    <property type="protein sequence ID" value="CAE0679307.1"/>
    <property type="molecule type" value="Transcribed_RNA"/>
</dbReference>
<protein>
    <submittedName>
        <fullName evidence="3">Uncharacterized protein</fullName>
    </submittedName>
</protein>
<evidence type="ECO:0000256" key="2">
    <source>
        <dbReference type="SAM" id="MobiDB-lite"/>
    </source>
</evidence>
<name>A0A7S4DYP5_9EUKA</name>
<feature type="compositionally biased region" description="Acidic residues" evidence="2">
    <location>
        <begin position="44"/>
        <end position="53"/>
    </location>
</feature>
<dbReference type="AlphaFoldDB" id="A0A7S4DYP5"/>
<feature type="coiled-coil region" evidence="1">
    <location>
        <begin position="184"/>
        <end position="211"/>
    </location>
</feature>
<proteinExistence type="predicted"/>
<accession>A0A7S4DYP5</accession>
<feature type="coiled-coil region" evidence="1">
    <location>
        <begin position="72"/>
        <end position="145"/>
    </location>
</feature>
<evidence type="ECO:0000313" key="3">
    <source>
        <dbReference type="EMBL" id="CAE0679307.1"/>
    </source>
</evidence>
<gene>
    <name evidence="3" type="ORF">LGLO00237_LOCUS31090</name>
</gene>